<dbReference type="OrthoDB" id="8437129at2"/>
<keyword evidence="2" id="KW-1185">Reference proteome</keyword>
<dbReference type="EMBL" id="PHFW01000003">
    <property type="protein sequence ID" value="PQM26107.1"/>
    <property type="molecule type" value="Genomic_DNA"/>
</dbReference>
<gene>
    <name evidence="1" type="ORF">CVO77_13560</name>
</gene>
<dbReference type="Proteomes" id="UP000238954">
    <property type="component" value="Chromosome"/>
</dbReference>
<evidence type="ECO:0000313" key="1">
    <source>
        <dbReference type="EMBL" id="PQM26107.1"/>
    </source>
</evidence>
<dbReference type="Gene3D" id="3.40.50.12580">
    <property type="match status" value="1"/>
</dbReference>
<reference evidence="2" key="1">
    <citation type="submission" date="2017-11" db="EMBL/GenBank/DDBJ databases">
        <title>The complete genome sequence of Sphingopyxis pomeranensis sp. nov. strain WS5A3p.</title>
        <authorList>
            <person name="Kaminski M.A."/>
        </authorList>
    </citation>
    <scope>NUCLEOTIDE SEQUENCE [LARGE SCALE GENOMIC DNA]</scope>
    <source>
        <strain evidence="2">WS5A3p</strain>
    </source>
</reference>
<evidence type="ECO:0000313" key="2">
    <source>
        <dbReference type="Proteomes" id="UP000238954"/>
    </source>
</evidence>
<sequence length="391" mass="43100">MSTGGGEAVRIGFLFNHHGAHQVAHALPVALALLRGGTNARVSILVSEGCEGEVRRLAAAVPGAAPDIIRLRPPSALARVANRASGRALPADIISTLRRNLDRFRTFDALVVPEKTSLLLKSLFGLKSLKLVHTRHGAGDRAIGFDKASGKFDLVLLSGEKIRDRLAQADLLKADGHAIVGYPKFDIAAPAHPRLFAKDRPTVLYNPHPSPALSSWYRMGPAILDWFARSDQYNLIFAPHVMLFRKRVTASLSPFALGWNLGPRADHYEHDHMLIDTGSAASLDMTYTDAADIYLGDASSQVYEFIRRPRPCFFLNPRGLAWQGDPDFAHWRAGTVLDSMDEFDAAFAEPPGLTPAMRERQEDIFRYSFDLQERPSSERAAEAILAFMARQ</sequence>
<dbReference type="InterPro" id="IPR043148">
    <property type="entry name" value="TagF_C"/>
</dbReference>
<dbReference type="AlphaFoldDB" id="A0A2S8B187"/>
<name>A0A2S8B187_9SPHN</name>
<organism evidence="1 2">
    <name type="scientific">Sphingopyxis lindanitolerans</name>
    <dbReference type="NCBI Taxonomy" id="2054227"/>
    <lineage>
        <taxon>Bacteria</taxon>
        <taxon>Pseudomonadati</taxon>
        <taxon>Pseudomonadota</taxon>
        <taxon>Alphaproteobacteria</taxon>
        <taxon>Sphingomonadales</taxon>
        <taxon>Sphingomonadaceae</taxon>
        <taxon>Sphingopyxis</taxon>
    </lineage>
</organism>
<protein>
    <recommendedName>
        <fullName evidence="3">Glycosyl transferase</fullName>
    </recommendedName>
</protein>
<accession>A0A2S8B187</accession>
<comment type="caution">
    <text evidence="1">The sequence shown here is derived from an EMBL/GenBank/DDBJ whole genome shotgun (WGS) entry which is preliminary data.</text>
</comment>
<evidence type="ECO:0008006" key="3">
    <source>
        <dbReference type="Google" id="ProtNLM"/>
    </source>
</evidence>
<proteinExistence type="predicted"/>